<reference evidence="9" key="1">
    <citation type="submission" date="2025-08" db="UniProtKB">
        <authorList>
            <consortium name="Ensembl"/>
        </authorList>
    </citation>
    <scope>IDENTIFICATION</scope>
</reference>
<dbReference type="Gene3D" id="1.10.418.10">
    <property type="entry name" value="Calponin-like domain"/>
    <property type="match status" value="1"/>
</dbReference>
<dbReference type="GO" id="GO:0005813">
    <property type="term" value="C:centrosome"/>
    <property type="evidence" value="ECO:0007669"/>
    <property type="project" value="TreeGrafter"/>
</dbReference>
<feature type="coiled-coil region" evidence="6">
    <location>
        <begin position="1134"/>
        <end position="1385"/>
    </location>
</feature>
<organism evidence="9 10">
    <name type="scientific">Bubo bubo</name>
    <name type="common">Eurasian eagle-owl</name>
    <name type="synonym">Strix bubo</name>
    <dbReference type="NCBI Taxonomy" id="30461"/>
    <lineage>
        <taxon>Eukaryota</taxon>
        <taxon>Metazoa</taxon>
        <taxon>Chordata</taxon>
        <taxon>Craniata</taxon>
        <taxon>Vertebrata</taxon>
        <taxon>Euteleostomi</taxon>
        <taxon>Archelosauria</taxon>
        <taxon>Archosauria</taxon>
        <taxon>Dinosauria</taxon>
        <taxon>Saurischia</taxon>
        <taxon>Theropoda</taxon>
        <taxon>Coelurosauria</taxon>
        <taxon>Aves</taxon>
        <taxon>Neognathae</taxon>
        <taxon>Neoaves</taxon>
        <taxon>Telluraves</taxon>
        <taxon>Strigiformes</taxon>
        <taxon>Strigidae</taxon>
        <taxon>Bubo</taxon>
    </lineage>
</organism>
<feature type="region of interest" description="Disordered" evidence="7">
    <location>
        <begin position="1417"/>
        <end position="1463"/>
    </location>
</feature>
<dbReference type="GO" id="GO:0005085">
    <property type="term" value="F:guanyl-nucleotide exchange factor activity"/>
    <property type="evidence" value="ECO:0007669"/>
    <property type="project" value="UniProtKB-KW"/>
</dbReference>
<comment type="subcellular location">
    <subcellularLocation>
        <location evidence="1">Cytoplasm</location>
    </subcellularLocation>
</comment>
<evidence type="ECO:0000259" key="8">
    <source>
        <dbReference type="PROSITE" id="PS50021"/>
    </source>
</evidence>
<dbReference type="Proteomes" id="UP000694567">
    <property type="component" value="Unplaced"/>
</dbReference>
<evidence type="ECO:0000256" key="5">
    <source>
        <dbReference type="ARBA" id="ARBA00061299"/>
    </source>
</evidence>
<protein>
    <submittedName>
        <fullName evidence="9">Coiled-coil domain containing 88A</fullName>
    </submittedName>
</protein>
<keyword evidence="4 6" id="KW-0175">Coiled coil</keyword>
<dbReference type="SUPFAM" id="SSF116907">
    <property type="entry name" value="Hook domain"/>
    <property type="match status" value="1"/>
</dbReference>
<evidence type="ECO:0000256" key="3">
    <source>
        <dbReference type="ARBA" id="ARBA00022658"/>
    </source>
</evidence>
<evidence type="ECO:0000256" key="7">
    <source>
        <dbReference type="SAM" id="MobiDB-lite"/>
    </source>
</evidence>
<dbReference type="PANTHER" id="PTHR18947:SF30">
    <property type="entry name" value="GIRDIN"/>
    <property type="match status" value="1"/>
</dbReference>
<evidence type="ECO:0000313" key="10">
    <source>
        <dbReference type="Proteomes" id="UP000694567"/>
    </source>
</evidence>
<dbReference type="InterPro" id="IPR001715">
    <property type="entry name" value="CH_dom"/>
</dbReference>
<feature type="region of interest" description="Disordered" evidence="7">
    <location>
        <begin position="1534"/>
        <end position="1576"/>
    </location>
</feature>
<accession>A0A8C0FN52</accession>
<feature type="compositionally biased region" description="Polar residues" evidence="7">
    <location>
        <begin position="1626"/>
        <end position="1636"/>
    </location>
</feature>
<feature type="coiled-coil region" evidence="6">
    <location>
        <begin position="461"/>
        <end position="901"/>
    </location>
</feature>
<reference evidence="9" key="2">
    <citation type="submission" date="2025-09" db="UniProtKB">
        <authorList>
            <consortium name="Ensembl"/>
        </authorList>
    </citation>
    <scope>IDENTIFICATION</scope>
</reference>
<feature type="region of interest" description="Disordered" evidence="7">
    <location>
        <begin position="1813"/>
        <end position="1836"/>
    </location>
</feature>
<keyword evidence="10" id="KW-1185">Reference proteome</keyword>
<evidence type="ECO:0000256" key="6">
    <source>
        <dbReference type="SAM" id="Coils"/>
    </source>
</evidence>
<dbReference type="GO" id="GO:0007165">
    <property type="term" value="P:signal transduction"/>
    <property type="evidence" value="ECO:0007669"/>
    <property type="project" value="UniProtKB-ARBA"/>
</dbReference>
<evidence type="ECO:0000256" key="1">
    <source>
        <dbReference type="ARBA" id="ARBA00004496"/>
    </source>
</evidence>
<evidence type="ECO:0000256" key="2">
    <source>
        <dbReference type="ARBA" id="ARBA00022490"/>
    </source>
</evidence>
<comment type="similarity">
    <text evidence="5">Belongs to the CCDC88 family.</text>
</comment>
<evidence type="ECO:0000256" key="4">
    <source>
        <dbReference type="ARBA" id="ARBA00023054"/>
    </source>
</evidence>
<dbReference type="GO" id="GO:0008017">
    <property type="term" value="F:microtubule binding"/>
    <property type="evidence" value="ECO:0007669"/>
    <property type="project" value="TreeGrafter"/>
</dbReference>
<feature type="coiled-coil region" evidence="6">
    <location>
        <begin position="245"/>
        <end position="424"/>
    </location>
</feature>
<evidence type="ECO:0000313" key="9">
    <source>
        <dbReference type="Ensembl" id="ENSBOBP00000017819.1"/>
    </source>
</evidence>
<feature type="compositionally biased region" description="Polar residues" evidence="7">
    <location>
        <begin position="1534"/>
        <end position="1553"/>
    </location>
</feature>
<dbReference type="InterPro" id="IPR036872">
    <property type="entry name" value="CH_dom_sf"/>
</dbReference>
<feature type="compositionally biased region" description="Polar residues" evidence="7">
    <location>
        <begin position="1420"/>
        <end position="1432"/>
    </location>
</feature>
<dbReference type="PROSITE" id="PS50021">
    <property type="entry name" value="CH"/>
    <property type="match status" value="1"/>
</dbReference>
<feature type="region of interest" description="Disordered" evidence="7">
    <location>
        <begin position="1007"/>
        <end position="1038"/>
    </location>
</feature>
<feature type="compositionally biased region" description="Polar residues" evidence="7">
    <location>
        <begin position="1015"/>
        <end position="1029"/>
    </location>
</feature>
<sequence>MENEIFTPLLEQFMSSPLVTWVKTFGPLAGGNGTNLEEYVALVDGVFLNEVMLQINPKSANQRINKKVNNDASLRIQNLSILVKQIKTYYQENLQQLIMMSLPNVLIIGKNPFSEPGTEEIKKLLLLLLGCAVQCQKKEEFIERIQSLDFDTRAAVAAHIQEVTHNQENVFDLQWMDVIVLTQEYVEPLLKNMALHLKRLIDERDEHSETIIELSEERDCLRFLPHASAAQSPCGSPGMKRTESRQHLSVELADAKAKIRRLRQELEEKTEQLLDCKQELEQMEGELKRLQQENMNLLSDARSARVYRDELDALREKAIRVDKLESEVSRYKERLHDIEFYKARVEELKEDNQVLLETKTMLEDQLEGTRARSDKLHELEKENLQLKAKLHDMEMERDMDRKKIEELMEENMTLEMAQKQSMDESLHLGWELEQINRTTEISEVPQKSLGHEVNELTSSRLLKLEMENQSLLKTVEELQSAVGSVEGSTSRILKMEKENQRLSKKVILENEISQEKQSLQNSQNLSKDLTKEKAQLEKTLEALRENSERQIKLLEQENEHLNQTVASLRQRSQISAEARMKEIEKENKILHESIKETSSKLNKIEFEKKQVRKELEHYKEKGERAEELENELHHLEKENELLQKKITNLKITCEKIEALEQENSDLEMENRKLKKTLDSLKNLTFQLESLEKENSQLDEENLELRRTIESLKCTSIKVAQLQLENKELESEKEQLKKSLELMKASFKKTERLEVSYQGLDTENQRLQKALENSNRKIQQLESELQDLESENQTLQKNLEELKISSKRLEQLEKENKLLEQETSQLEKDKKQLEKENKRLRQQAEIKDSTLEENNVKISNLEKENKSLFKEIVVYKESCVRLKELEKENKELVKRATIDKKTLVTLREDLVSEKLKTQQMNNDLEKLAHELEKIGLNKERLLHDEQSSDDSRYKLLESKLESTLKKSLEIKEEKIAALEARLEESTNLNQQLRQELKTVKKNYEALKQRQEEERMVQNSPPRSGEDNQPVNKWEKENQETTRELLKVKDRLIEVERNNATLQAEKQALKTQLKQLETQNSNLQAQILALQRQTVSLQEQNTTLQTQNAKLQVENSTLNSQSTSLMNQNAQLLIQQSALENENECVLKEREDLKSLYDSLLKDHEKLEHLHERQASEYESLIAKHGSLKSAHKNLEVEHKDLEDRYNQLLKQKVQLEELEKVLKVEQEKMLQQNEKHETVAAEYKKLRGENERLTHTYSQLLRENEVLQTDHKNLKTLLNNSKLEQTRLEAEFSKLKEQYQQLDITSTKLNNQCELLSQLKGNLEEENRHLLDQIQTLMLQNRTLLEQNMESKDLFHVEQRQYIDKLNELRRQKEKLEEKIMDQYKFYEPSPPRRRGNWITLKMRKLIKSKKDVNRERLKSVTLTPTRSESSEGFLQLPHQDSQDSSSVGSNSLEDGQTLGTKKSSTMNDLVQSMVLAGGQWTGSSEHLEGPDDISTGKRRKELGAMAFSTTAINFATVNSSTGFRSKQLLNNKDTTSFEDVSPQGISDDSSTGSRVHASRPASLDSGRTSTSNSNNNASLHEVKAGAVNNQSRPQSHSSGEFSLLHEHEAWSSSSSSPIQYLKGHTRSSPVLQQRTPETLDSHGKQNKTGSPGSEVVTLQQFLEESNKSTSSEMKSASEENLLDEVMKSLSESVELTGREKLRKQPSAGCGIVRSLSVKNTVDFSDGRSLKPEQLVRPSLRKTEDTYFSSSPIKFTSGTQGKAKSVKEKIQATVSQRQSRDCNPYATLPRASSVISTAEGTTRRTSIHDFLSKDSRQPVSVDPAPPTADRSVPAASSDHMMCSTRNEKMTLSTFSLLYALSFHVWCTNVVKCMVLLGVK</sequence>
<dbReference type="GO" id="GO:0005737">
    <property type="term" value="C:cytoplasm"/>
    <property type="evidence" value="ECO:0007669"/>
    <property type="project" value="UniProtKB-SubCell"/>
</dbReference>
<feature type="compositionally biased region" description="Polar residues" evidence="7">
    <location>
        <begin position="1447"/>
        <end position="1463"/>
    </location>
</feature>
<dbReference type="CDD" id="cd22229">
    <property type="entry name" value="HkD_Girdin"/>
    <property type="match status" value="1"/>
</dbReference>
<keyword evidence="2" id="KW-0963">Cytoplasm</keyword>
<name>A0A8C0FN52_BUBBB</name>
<dbReference type="GO" id="GO:0051959">
    <property type="term" value="F:dynein light intermediate chain binding"/>
    <property type="evidence" value="ECO:0007669"/>
    <property type="project" value="TreeGrafter"/>
</dbReference>
<dbReference type="FunFam" id="1.10.418.10:FF:000035">
    <property type="entry name" value="girdin isoform X1"/>
    <property type="match status" value="1"/>
</dbReference>
<dbReference type="GO" id="GO:0030705">
    <property type="term" value="P:cytoskeleton-dependent intracellular transport"/>
    <property type="evidence" value="ECO:0007669"/>
    <property type="project" value="InterPro"/>
</dbReference>
<dbReference type="InterPro" id="IPR043936">
    <property type="entry name" value="HOOK_N"/>
</dbReference>
<dbReference type="PANTHER" id="PTHR18947">
    <property type="entry name" value="HOOK PROTEINS"/>
    <property type="match status" value="1"/>
</dbReference>
<proteinExistence type="inferred from homology"/>
<dbReference type="GO" id="GO:0031122">
    <property type="term" value="P:cytoplasmic microtubule organization"/>
    <property type="evidence" value="ECO:0007669"/>
    <property type="project" value="TreeGrafter"/>
</dbReference>
<dbReference type="Pfam" id="PF19047">
    <property type="entry name" value="HOOK_N"/>
    <property type="match status" value="1"/>
</dbReference>
<dbReference type="Ensembl" id="ENSBOBT00000018220.1">
    <property type="protein sequence ID" value="ENSBOBP00000017819.1"/>
    <property type="gene ID" value="ENSBOBG00000008522.1"/>
</dbReference>
<feature type="domain" description="Calponin-homology (CH)" evidence="8">
    <location>
        <begin position="12"/>
        <end position="132"/>
    </location>
</feature>
<feature type="region of interest" description="Disordered" evidence="7">
    <location>
        <begin position="1613"/>
        <end position="1654"/>
    </location>
</feature>
<keyword evidence="3" id="KW-0344">Guanine-nucleotide releasing factor</keyword>